<dbReference type="EMBL" id="ONZQ02000010">
    <property type="protein sequence ID" value="SPO04295.1"/>
    <property type="molecule type" value="Genomic_DNA"/>
</dbReference>
<feature type="region of interest" description="Disordered" evidence="1">
    <location>
        <begin position="125"/>
        <end position="163"/>
    </location>
</feature>
<dbReference type="SMART" id="SM01161">
    <property type="entry name" value="DUF1767"/>
    <property type="match status" value="1"/>
</dbReference>
<proteinExistence type="predicted"/>
<dbReference type="AlphaFoldDB" id="A0AAE8N0V5"/>
<keyword evidence="4" id="KW-1185">Reference proteome</keyword>
<feature type="compositionally biased region" description="Low complexity" evidence="1">
    <location>
        <begin position="133"/>
        <end position="143"/>
    </location>
</feature>
<accession>A0AAE8N0V5</accession>
<evidence type="ECO:0000313" key="3">
    <source>
        <dbReference type="EMBL" id="SPO04295.1"/>
    </source>
</evidence>
<feature type="domain" description="RecQ mediated genome instability protein 1 OB-fold" evidence="2">
    <location>
        <begin position="78"/>
        <end position="233"/>
    </location>
</feature>
<organism evidence="3 4">
    <name type="scientific">Cephalotrichum gorgonifer</name>
    <dbReference type="NCBI Taxonomy" id="2041049"/>
    <lineage>
        <taxon>Eukaryota</taxon>
        <taxon>Fungi</taxon>
        <taxon>Dikarya</taxon>
        <taxon>Ascomycota</taxon>
        <taxon>Pezizomycotina</taxon>
        <taxon>Sordariomycetes</taxon>
        <taxon>Hypocreomycetidae</taxon>
        <taxon>Microascales</taxon>
        <taxon>Microascaceae</taxon>
        <taxon>Cephalotrichum</taxon>
    </lineage>
</organism>
<dbReference type="Proteomes" id="UP001187682">
    <property type="component" value="Unassembled WGS sequence"/>
</dbReference>
<evidence type="ECO:0000256" key="1">
    <source>
        <dbReference type="SAM" id="MobiDB-lite"/>
    </source>
</evidence>
<reference evidence="3" key="1">
    <citation type="submission" date="2018-03" db="EMBL/GenBank/DDBJ databases">
        <authorList>
            <person name="Guldener U."/>
        </authorList>
    </citation>
    <scope>NUCLEOTIDE SEQUENCE</scope>
</reference>
<dbReference type="InterPro" id="IPR013894">
    <property type="entry name" value="RMI1_OB"/>
</dbReference>
<comment type="caution">
    <text evidence="3">The sequence shown here is derived from an EMBL/GenBank/DDBJ whole genome shotgun (WGS) entry which is preliminary data.</text>
</comment>
<dbReference type="Gene3D" id="2.40.50.770">
    <property type="entry name" value="RecQ-mediated genome instability protein Rmi1, C-terminal domain"/>
    <property type="match status" value="1"/>
</dbReference>
<name>A0AAE8N0V5_9PEZI</name>
<gene>
    <name evidence="3" type="ORF">DNG_06978</name>
</gene>
<sequence>MDRTLTTQLKASLSQTSFPLPSTTLLTTLLSTNPPPSLPRLTAQTKSHILTTDLTTPSLLDPSVPVFPPELLSPALRDAKLPADVPLQIVDIEDLSRSRWDQIEELERIEKGELKKGRAVVRIENEDEDDAAARATQGGAARPTPAPAPGPGDAAQKASGNATHRVTLQDRAGTNIFGIELTRMPRLGVGVTRIGEKVVVRRGATVARGTVLLEPATFLFLGGYVESEEKRWVGDRLKVLREAVGVADQR</sequence>
<evidence type="ECO:0000313" key="4">
    <source>
        <dbReference type="Proteomes" id="UP001187682"/>
    </source>
</evidence>
<evidence type="ECO:0000259" key="2">
    <source>
        <dbReference type="Pfam" id="PF08585"/>
    </source>
</evidence>
<dbReference type="Pfam" id="PF08585">
    <property type="entry name" value="RMI1_N_C"/>
    <property type="match status" value="1"/>
</dbReference>
<protein>
    <recommendedName>
        <fullName evidence="2">RecQ mediated genome instability protein 1 OB-fold domain-containing protein</fullName>
    </recommendedName>
</protein>
<dbReference type="InterPro" id="IPR042470">
    <property type="entry name" value="RMI1_N_C_sf"/>
</dbReference>